<organism evidence="2 3">
    <name type="scientific">Piedraia hortae CBS 480.64</name>
    <dbReference type="NCBI Taxonomy" id="1314780"/>
    <lineage>
        <taxon>Eukaryota</taxon>
        <taxon>Fungi</taxon>
        <taxon>Dikarya</taxon>
        <taxon>Ascomycota</taxon>
        <taxon>Pezizomycotina</taxon>
        <taxon>Dothideomycetes</taxon>
        <taxon>Dothideomycetidae</taxon>
        <taxon>Capnodiales</taxon>
        <taxon>Piedraiaceae</taxon>
        <taxon>Piedraia</taxon>
    </lineage>
</organism>
<protein>
    <submittedName>
        <fullName evidence="2">Ribonuclease H-like protein</fullName>
    </submittedName>
</protein>
<reference evidence="2" key="1">
    <citation type="journal article" date="2020" name="Stud. Mycol.">
        <title>101 Dothideomycetes genomes: a test case for predicting lifestyles and emergence of pathogens.</title>
        <authorList>
            <person name="Haridas S."/>
            <person name="Albert R."/>
            <person name="Binder M."/>
            <person name="Bloem J."/>
            <person name="Labutti K."/>
            <person name="Salamov A."/>
            <person name="Andreopoulos B."/>
            <person name="Baker S."/>
            <person name="Barry K."/>
            <person name="Bills G."/>
            <person name="Bluhm B."/>
            <person name="Cannon C."/>
            <person name="Castanera R."/>
            <person name="Culley D."/>
            <person name="Daum C."/>
            <person name="Ezra D."/>
            <person name="Gonzalez J."/>
            <person name="Henrissat B."/>
            <person name="Kuo A."/>
            <person name="Liang C."/>
            <person name="Lipzen A."/>
            <person name="Lutzoni F."/>
            <person name="Magnuson J."/>
            <person name="Mondo S."/>
            <person name="Nolan M."/>
            <person name="Ohm R."/>
            <person name="Pangilinan J."/>
            <person name="Park H.-J."/>
            <person name="Ramirez L."/>
            <person name="Alfaro M."/>
            <person name="Sun H."/>
            <person name="Tritt A."/>
            <person name="Yoshinaga Y."/>
            <person name="Zwiers L.-H."/>
            <person name="Turgeon B."/>
            <person name="Goodwin S."/>
            <person name="Spatafora J."/>
            <person name="Crous P."/>
            <person name="Grigoriev I."/>
        </authorList>
    </citation>
    <scope>NUCLEOTIDE SEQUENCE</scope>
    <source>
        <strain evidence="2">CBS 480.64</strain>
    </source>
</reference>
<dbReference type="GO" id="GO:0005739">
    <property type="term" value="C:mitochondrion"/>
    <property type="evidence" value="ECO:0007669"/>
    <property type="project" value="TreeGrafter"/>
</dbReference>
<dbReference type="PANTHER" id="PTHR28072">
    <property type="entry name" value="CRUCIFORM CUTTING ENDONUCLEASE 1, MITOCHONDRIAL-RELATED"/>
    <property type="match status" value="1"/>
</dbReference>
<dbReference type="GO" id="GO:0000402">
    <property type="term" value="F:crossed form four-way junction DNA binding"/>
    <property type="evidence" value="ECO:0007669"/>
    <property type="project" value="TreeGrafter"/>
</dbReference>
<dbReference type="EMBL" id="MU005958">
    <property type="protein sequence ID" value="KAF2863940.1"/>
    <property type="molecule type" value="Genomic_DNA"/>
</dbReference>
<keyword evidence="3" id="KW-1185">Reference proteome</keyword>
<dbReference type="GO" id="GO:0000403">
    <property type="term" value="F:Y-form DNA binding"/>
    <property type="evidence" value="ECO:0007669"/>
    <property type="project" value="TreeGrafter"/>
</dbReference>
<evidence type="ECO:0000259" key="1">
    <source>
        <dbReference type="Pfam" id="PF09159"/>
    </source>
</evidence>
<dbReference type="Pfam" id="PF09159">
    <property type="entry name" value="Ydc2-catalyt"/>
    <property type="match status" value="1"/>
</dbReference>
<evidence type="ECO:0000313" key="3">
    <source>
        <dbReference type="Proteomes" id="UP000799421"/>
    </source>
</evidence>
<dbReference type="InterPro" id="IPR015242">
    <property type="entry name" value="Ydc2_cat"/>
</dbReference>
<dbReference type="GO" id="GO:0070336">
    <property type="term" value="F:flap-structured DNA binding"/>
    <property type="evidence" value="ECO:0007669"/>
    <property type="project" value="TreeGrafter"/>
</dbReference>
<dbReference type="AlphaFoldDB" id="A0A6A7C923"/>
<dbReference type="Proteomes" id="UP000799421">
    <property type="component" value="Unassembled WGS sequence"/>
</dbReference>
<dbReference type="InterPro" id="IPR039197">
    <property type="entry name" value="Mrs1/Cce1"/>
</dbReference>
<dbReference type="CDD" id="cd16963">
    <property type="entry name" value="CCE1"/>
    <property type="match status" value="1"/>
</dbReference>
<dbReference type="InterPro" id="IPR012337">
    <property type="entry name" value="RNaseH-like_sf"/>
</dbReference>
<sequence>MVTQLTAARLATLKLAQLKHAAFLLGLPSAGTKPVLQTAIGRKVDGVSSGPKRVLSVDMGIRNLAYCVLEHDGTASRVTAWQRLDLLKQHEEQSEDGRVSDHTALFTPAVLSLTAYGVTKELLAYKPDALLIERQRFRSNSGPAIAEWTVRVNMLESMLWACLQTLKSTGTGAAVDMHEVSPARVGDFWTAEAPLKPSERAVSRGQKGVLRWEEVAATKKRSKVTKNDRKDIVRAWMNGDGEVDIAFTGEAKETALSFGKKRSGAKLDDLADCLLQAAAWVRWEDNARRMKKLLM</sequence>
<evidence type="ECO:0000313" key="2">
    <source>
        <dbReference type="EMBL" id="KAF2863940.1"/>
    </source>
</evidence>
<dbReference type="SUPFAM" id="SSF53098">
    <property type="entry name" value="Ribonuclease H-like"/>
    <property type="match status" value="1"/>
</dbReference>
<dbReference type="PANTHER" id="PTHR28072:SF1">
    <property type="entry name" value="CRUCIFORM CUTTING ENDONUCLEASE 1, MITOCHONDRIAL-RELATED"/>
    <property type="match status" value="1"/>
</dbReference>
<gene>
    <name evidence="2" type="ORF">K470DRAFT_209431</name>
</gene>
<dbReference type="Gene3D" id="3.30.420.10">
    <property type="entry name" value="Ribonuclease H-like superfamily/Ribonuclease H"/>
    <property type="match status" value="1"/>
</dbReference>
<dbReference type="GO" id="GO:0004520">
    <property type="term" value="F:DNA endonuclease activity"/>
    <property type="evidence" value="ECO:0007669"/>
    <property type="project" value="TreeGrafter"/>
</dbReference>
<dbReference type="OrthoDB" id="5552842at2759"/>
<accession>A0A6A7C923</accession>
<proteinExistence type="predicted"/>
<dbReference type="InterPro" id="IPR036397">
    <property type="entry name" value="RNaseH_sf"/>
</dbReference>
<name>A0A6A7C923_9PEZI</name>
<feature type="domain" description="Mitochondrial resolvase Ydc2 catalytic" evidence="1">
    <location>
        <begin position="54"/>
        <end position="288"/>
    </location>
</feature>